<dbReference type="GO" id="GO:0016829">
    <property type="term" value="F:lyase activity"/>
    <property type="evidence" value="ECO:0007669"/>
    <property type="project" value="InterPro"/>
</dbReference>
<reference evidence="1" key="1">
    <citation type="journal article" date="2019" name="Microbiol. Resour. Announc.">
        <title>Complete Genome Sequence of Rubrobacter xylanophilus Strain AA3-22, Isolated from Arima Onsen in Japan.</title>
        <authorList>
            <person name="Tomariguchi N."/>
            <person name="Miyazaki K."/>
        </authorList>
    </citation>
    <scope>NUCLEOTIDE SEQUENCE [LARGE SCALE GENOMIC DNA]</scope>
    <source>
        <strain evidence="1">AA3-22</strain>
    </source>
</reference>
<accession>A0A510HEW6</accession>
<keyword evidence="2" id="KW-1185">Reference proteome</keyword>
<sequence>MSLKGYTVPRTSTGKASLVPPPPWHYVGDFLVVDYWADPDAVRAVLPEGLEPHPDPGRCAAVFADWQSCSEGGEELVDPIRSHYREFFIVVNALFEGEEVTTCPFIWVDQDFALARGWIQGFPKKLGSIWMTRTFGLDVPADPGLRPGGRHGATCSARGRQIAEMTLTIEGESVDGPRHNAPPIVNVRHFPRLAAGRHDDPQVHELVRAVSRDRAISKVYAGPATLTLHPAPGEEHYSLAPVKIDRGYRFTFGYTVDDLKTVKELV</sequence>
<dbReference type="Gene3D" id="2.40.400.10">
    <property type="entry name" value="Acetoacetate decarboxylase-like"/>
    <property type="match status" value="1"/>
</dbReference>
<name>A0A510HEW6_9ACTN</name>
<evidence type="ECO:0000313" key="2">
    <source>
        <dbReference type="Proteomes" id="UP000318065"/>
    </source>
</evidence>
<dbReference type="EMBL" id="AP019791">
    <property type="protein sequence ID" value="BBL78474.1"/>
    <property type="molecule type" value="Genomic_DNA"/>
</dbReference>
<dbReference type="SUPFAM" id="SSF160104">
    <property type="entry name" value="Acetoacetate decarboxylase-like"/>
    <property type="match status" value="1"/>
</dbReference>
<dbReference type="InterPro" id="IPR010451">
    <property type="entry name" value="Acetoacetate_decarboxylase"/>
</dbReference>
<dbReference type="InterPro" id="IPR023375">
    <property type="entry name" value="ADC_dom_sf"/>
</dbReference>
<dbReference type="Pfam" id="PF06314">
    <property type="entry name" value="ADC"/>
    <property type="match status" value="1"/>
</dbReference>
<dbReference type="AlphaFoldDB" id="A0A510HEW6"/>
<protein>
    <submittedName>
        <fullName evidence="1">Acetoacetate decarboxylase</fullName>
    </submittedName>
</protein>
<proteinExistence type="predicted"/>
<dbReference type="Proteomes" id="UP000318065">
    <property type="component" value="Chromosome"/>
</dbReference>
<gene>
    <name evidence="1" type="ORF">RxyAA322_03280</name>
</gene>
<evidence type="ECO:0000313" key="1">
    <source>
        <dbReference type="EMBL" id="BBL78474.1"/>
    </source>
</evidence>
<dbReference type="RefSeq" id="WP_197735527.1">
    <property type="nucleotide sequence ID" value="NZ_AP019791.1"/>
</dbReference>
<organism evidence="1 2">
    <name type="scientific">Rubrobacter xylanophilus</name>
    <dbReference type="NCBI Taxonomy" id="49319"/>
    <lineage>
        <taxon>Bacteria</taxon>
        <taxon>Bacillati</taxon>
        <taxon>Actinomycetota</taxon>
        <taxon>Rubrobacteria</taxon>
        <taxon>Rubrobacterales</taxon>
        <taxon>Rubrobacteraceae</taxon>
        <taxon>Rubrobacter</taxon>
    </lineage>
</organism>